<dbReference type="EMBL" id="VICG01000014">
    <property type="protein sequence ID" value="KAA8565240.1"/>
    <property type="molecule type" value="Genomic_DNA"/>
</dbReference>
<sequence length="269" mass="31063">MRGMISCSSGSDRLCYRNTCSPKHLRISLNSSNDFFDCENPEVERLDGSESIELVKKLALVVCSSCLCIYTRSIATDPPFKSHKVRQSMRYLSGIISQPQVFCVWNWARLSRYACSIRMRLDYTEGRLEGRSPPKYSETFWIWTKTFSHVMMVQTADKKVRGLLIRDEEFSNWLRICVDRGGSQYKIRLVALFLDWASLGVKVCESVGRTRDTTGQRMSKTRSTKTVKTIKFRRNTVEGGMYYPVNSPLVERLLDKNISWEDQLATEQL</sequence>
<dbReference type="AlphaFoldDB" id="A0A5M9J9K3"/>
<organism evidence="1 2">
    <name type="scientific">Monilinia fructicola</name>
    <name type="common">Brown rot fungus</name>
    <name type="synonym">Ciboria fructicola</name>
    <dbReference type="NCBI Taxonomy" id="38448"/>
    <lineage>
        <taxon>Eukaryota</taxon>
        <taxon>Fungi</taxon>
        <taxon>Dikarya</taxon>
        <taxon>Ascomycota</taxon>
        <taxon>Pezizomycotina</taxon>
        <taxon>Leotiomycetes</taxon>
        <taxon>Helotiales</taxon>
        <taxon>Sclerotiniaceae</taxon>
        <taxon>Monilinia</taxon>
    </lineage>
</organism>
<evidence type="ECO:0000313" key="2">
    <source>
        <dbReference type="Proteomes" id="UP000322873"/>
    </source>
</evidence>
<comment type="caution">
    <text evidence="1">The sequence shown here is derived from an EMBL/GenBank/DDBJ whole genome shotgun (WGS) entry which is preliminary data.</text>
</comment>
<evidence type="ECO:0000313" key="1">
    <source>
        <dbReference type="EMBL" id="KAA8565240.1"/>
    </source>
</evidence>
<proteinExistence type="predicted"/>
<name>A0A5M9J9K3_MONFR</name>
<protein>
    <submittedName>
        <fullName evidence="1">Uncharacterized protein</fullName>
    </submittedName>
</protein>
<keyword evidence="2" id="KW-1185">Reference proteome</keyword>
<reference evidence="1 2" key="1">
    <citation type="submission" date="2019-06" db="EMBL/GenBank/DDBJ databases">
        <title>Genome Sequence of the Brown Rot Fungal Pathogen Monilinia fructicola.</title>
        <authorList>
            <person name="De Miccolis Angelini R.M."/>
            <person name="Landi L."/>
            <person name="Abate D."/>
            <person name="Pollastro S."/>
            <person name="Romanazzi G."/>
            <person name="Faretra F."/>
        </authorList>
    </citation>
    <scope>NUCLEOTIDE SEQUENCE [LARGE SCALE GENOMIC DNA]</scope>
    <source>
        <strain evidence="1 2">Mfrc123</strain>
    </source>
</reference>
<accession>A0A5M9J9K3</accession>
<dbReference type="Proteomes" id="UP000322873">
    <property type="component" value="Unassembled WGS sequence"/>
</dbReference>
<gene>
    <name evidence="1" type="ORF">EYC84_010970</name>
</gene>